<accession>A0A9P0CJR9</accession>
<dbReference type="InterPro" id="IPR021854">
    <property type="entry name" value="WASH1_WAHD"/>
</dbReference>
<dbReference type="GO" id="GO:0005829">
    <property type="term" value="C:cytosol"/>
    <property type="evidence" value="ECO:0007669"/>
    <property type="project" value="GOC"/>
</dbReference>
<keyword evidence="2" id="KW-0009">Actin-binding</keyword>
<proteinExistence type="inferred from homology"/>
<dbReference type="GO" id="GO:0032456">
    <property type="term" value="P:endocytic recycling"/>
    <property type="evidence" value="ECO:0007669"/>
    <property type="project" value="TreeGrafter"/>
</dbReference>
<organism evidence="5 6">
    <name type="scientific">Psylliodes chrysocephalus</name>
    <dbReference type="NCBI Taxonomy" id="3402493"/>
    <lineage>
        <taxon>Eukaryota</taxon>
        <taxon>Metazoa</taxon>
        <taxon>Ecdysozoa</taxon>
        <taxon>Arthropoda</taxon>
        <taxon>Hexapoda</taxon>
        <taxon>Insecta</taxon>
        <taxon>Pterygota</taxon>
        <taxon>Neoptera</taxon>
        <taxon>Endopterygota</taxon>
        <taxon>Coleoptera</taxon>
        <taxon>Polyphaga</taxon>
        <taxon>Cucujiformia</taxon>
        <taxon>Chrysomeloidea</taxon>
        <taxon>Chrysomelidae</taxon>
        <taxon>Galerucinae</taxon>
        <taxon>Alticini</taxon>
        <taxon>Psylliodes</taxon>
    </lineage>
</organism>
<dbReference type="PANTHER" id="PTHR23331">
    <property type="entry name" value="CXYORF1"/>
    <property type="match status" value="1"/>
</dbReference>
<sequence>MDSKYVVPIISQNLYKHETIVQIAEVLEHLTQVSEGIFAQINRRIEINKVKLSGISERVDSVNRKINKLRGAKKATQVFSSSKYPASDIYKEYTSIFHDSSPIEIKRHPVKLKNAPPTQGPLEKLHFYHVNIHKNSDSKLNGLGDKTPQSIEFVNDLLLYNSGKNLYKDFVMSHALNTPQQIRIDEEHESEIGAAPQSISERSTQSKAHKQSYFYSPQIGEVPALDVPLDLPDLPGIANDLHYNNDISSSIAPSADITPSILELDLQTSQNLPNIPLDEDNEDVQNISIAELPPVTEIHHIDLPSPPKEIKNTENERPAEIKVKEEPRKTVEKVPENVPLVAPVDDLRSSLMEAIRNAGGSGKAKLRSANENKENAKVSQGGDLMADLHNKLFMRRKGISGAKQSQDNHSDADSAMSRISSMIPPPEPKNDQESTSDEEEWDE</sequence>
<feature type="region of interest" description="Disordered" evidence="3">
    <location>
        <begin position="191"/>
        <end position="210"/>
    </location>
</feature>
<evidence type="ECO:0000256" key="2">
    <source>
        <dbReference type="ARBA" id="ARBA00023203"/>
    </source>
</evidence>
<dbReference type="GO" id="GO:0005769">
    <property type="term" value="C:early endosome"/>
    <property type="evidence" value="ECO:0007669"/>
    <property type="project" value="InterPro"/>
</dbReference>
<feature type="region of interest" description="Disordered" evidence="3">
    <location>
        <begin position="359"/>
        <end position="380"/>
    </location>
</feature>
<dbReference type="Proteomes" id="UP001153636">
    <property type="component" value="Chromosome 14"/>
</dbReference>
<dbReference type="OrthoDB" id="307871at2759"/>
<dbReference type="Pfam" id="PF11945">
    <property type="entry name" value="WASH_WAHD"/>
    <property type="match status" value="1"/>
</dbReference>
<dbReference type="GO" id="GO:0043014">
    <property type="term" value="F:alpha-tubulin binding"/>
    <property type="evidence" value="ECO:0007669"/>
    <property type="project" value="InterPro"/>
</dbReference>
<dbReference type="GO" id="GO:0043015">
    <property type="term" value="F:gamma-tubulin binding"/>
    <property type="evidence" value="ECO:0007669"/>
    <property type="project" value="TreeGrafter"/>
</dbReference>
<feature type="compositionally biased region" description="Polar residues" evidence="3">
    <location>
        <begin position="197"/>
        <end position="206"/>
    </location>
</feature>
<evidence type="ECO:0000313" key="6">
    <source>
        <dbReference type="Proteomes" id="UP001153636"/>
    </source>
</evidence>
<dbReference type="PANTHER" id="PTHR23331:SF1">
    <property type="entry name" value="WASH COMPLEX SUBUNIT 1"/>
    <property type="match status" value="1"/>
</dbReference>
<feature type="domain" description="WH2" evidence="4">
    <location>
        <begin position="347"/>
        <end position="369"/>
    </location>
</feature>
<dbReference type="GO" id="GO:0042147">
    <property type="term" value="P:retrograde transport, endosome to Golgi"/>
    <property type="evidence" value="ECO:0007669"/>
    <property type="project" value="TreeGrafter"/>
</dbReference>
<dbReference type="InterPro" id="IPR028290">
    <property type="entry name" value="WASH1"/>
</dbReference>
<evidence type="ECO:0000256" key="3">
    <source>
        <dbReference type="SAM" id="MobiDB-lite"/>
    </source>
</evidence>
<evidence type="ECO:0000259" key="4">
    <source>
        <dbReference type="PROSITE" id="PS51082"/>
    </source>
</evidence>
<dbReference type="PROSITE" id="PS51082">
    <property type="entry name" value="WH2"/>
    <property type="match status" value="1"/>
</dbReference>
<reference evidence="5" key="1">
    <citation type="submission" date="2022-01" db="EMBL/GenBank/DDBJ databases">
        <authorList>
            <person name="King R."/>
        </authorList>
    </citation>
    <scope>NUCLEOTIDE SEQUENCE</scope>
</reference>
<comment type="similarity">
    <text evidence="1">Belongs to the WASH1 family.</text>
</comment>
<dbReference type="EMBL" id="OV651826">
    <property type="protein sequence ID" value="CAH1103484.1"/>
    <property type="molecule type" value="Genomic_DNA"/>
</dbReference>
<dbReference type="GO" id="GO:0055037">
    <property type="term" value="C:recycling endosome"/>
    <property type="evidence" value="ECO:0007669"/>
    <property type="project" value="TreeGrafter"/>
</dbReference>
<dbReference type="InterPro" id="IPR003124">
    <property type="entry name" value="WH2_dom"/>
</dbReference>
<feature type="compositionally biased region" description="Acidic residues" evidence="3">
    <location>
        <begin position="434"/>
        <end position="443"/>
    </location>
</feature>
<dbReference type="GO" id="GO:0006887">
    <property type="term" value="P:exocytosis"/>
    <property type="evidence" value="ECO:0007669"/>
    <property type="project" value="TreeGrafter"/>
</dbReference>
<evidence type="ECO:0000313" key="5">
    <source>
        <dbReference type="EMBL" id="CAH1103484.1"/>
    </source>
</evidence>
<protein>
    <recommendedName>
        <fullName evidence="4">WH2 domain-containing protein</fullName>
    </recommendedName>
</protein>
<dbReference type="GO" id="GO:0003779">
    <property type="term" value="F:actin binding"/>
    <property type="evidence" value="ECO:0007669"/>
    <property type="project" value="UniProtKB-KW"/>
</dbReference>
<gene>
    <name evidence="5" type="ORF">PSYICH_LOCUS4451</name>
</gene>
<evidence type="ECO:0000256" key="1">
    <source>
        <dbReference type="ARBA" id="ARBA00005602"/>
    </source>
</evidence>
<keyword evidence="6" id="KW-1185">Reference proteome</keyword>
<dbReference type="GO" id="GO:0034314">
    <property type="term" value="P:Arp2/3 complex-mediated actin nucleation"/>
    <property type="evidence" value="ECO:0007669"/>
    <property type="project" value="InterPro"/>
</dbReference>
<dbReference type="AlphaFoldDB" id="A0A9P0CJR9"/>
<feature type="region of interest" description="Disordered" evidence="3">
    <location>
        <begin position="395"/>
        <end position="443"/>
    </location>
</feature>
<name>A0A9P0CJR9_9CUCU</name>
<dbReference type="GO" id="GO:0071203">
    <property type="term" value="C:WASH complex"/>
    <property type="evidence" value="ECO:0007669"/>
    <property type="project" value="InterPro"/>
</dbReference>